<name>A0AAV4S5X5_9ARAC</name>
<dbReference type="AlphaFoldDB" id="A0AAV4S5X5"/>
<dbReference type="EMBL" id="BPLQ01007117">
    <property type="protein sequence ID" value="GIY27971.1"/>
    <property type="molecule type" value="Genomic_DNA"/>
</dbReference>
<dbReference type="Proteomes" id="UP001054837">
    <property type="component" value="Unassembled WGS sequence"/>
</dbReference>
<evidence type="ECO:0000313" key="2">
    <source>
        <dbReference type="Proteomes" id="UP001054837"/>
    </source>
</evidence>
<gene>
    <name evidence="1" type="ORF">CDAR_525871</name>
</gene>
<keyword evidence="2" id="KW-1185">Reference proteome</keyword>
<accession>A0AAV4S5X5</accession>
<comment type="caution">
    <text evidence="1">The sequence shown here is derived from an EMBL/GenBank/DDBJ whole genome shotgun (WGS) entry which is preliminary data.</text>
</comment>
<proteinExistence type="predicted"/>
<sequence length="95" mass="10888">MEHAKSHNNQPDTTALLLKFSSNRAWNNRFSIVDPFAVNAGQGHCLSMIDRHWVQAIIEIHSEEEKSVDNSTLFKVHVWLLRNKGCGRMGFTVIR</sequence>
<reference evidence="1 2" key="1">
    <citation type="submission" date="2021-06" db="EMBL/GenBank/DDBJ databases">
        <title>Caerostris darwini draft genome.</title>
        <authorList>
            <person name="Kono N."/>
            <person name="Arakawa K."/>
        </authorList>
    </citation>
    <scope>NUCLEOTIDE SEQUENCE [LARGE SCALE GENOMIC DNA]</scope>
</reference>
<organism evidence="1 2">
    <name type="scientific">Caerostris darwini</name>
    <dbReference type="NCBI Taxonomy" id="1538125"/>
    <lineage>
        <taxon>Eukaryota</taxon>
        <taxon>Metazoa</taxon>
        <taxon>Ecdysozoa</taxon>
        <taxon>Arthropoda</taxon>
        <taxon>Chelicerata</taxon>
        <taxon>Arachnida</taxon>
        <taxon>Araneae</taxon>
        <taxon>Araneomorphae</taxon>
        <taxon>Entelegynae</taxon>
        <taxon>Araneoidea</taxon>
        <taxon>Araneidae</taxon>
        <taxon>Caerostris</taxon>
    </lineage>
</organism>
<protein>
    <submittedName>
        <fullName evidence="1">Uncharacterized protein</fullName>
    </submittedName>
</protein>
<evidence type="ECO:0000313" key="1">
    <source>
        <dbReference type="EMBL" id="GIY27971.1"/>
    </source>
</evidence>